<organism evidence="2 3">
    <name type="scientific">Thalictrum thalictroides</name>
    <name type="common">Rue-anemone</name>
    <name type="synonym">Anemone thalictroides</name>
    <dbReference type="NCBI Taxonomy" id="46969"/>
    <lineage>
        <taxon>Eukaryota</taxon>
        <taxon>Viridiplantae</taxon>
        <taxon>Streptophyta</taxon>
        <taxon>Embryophyta</taxon>
        <taxon>Tracheophyta</taxon>
        <taxon>Spermatophyta</taxon>
        <taxon>Magnoliopsida</taxon>
        <taxon>Ranunculales</taxon>
        <taxon>Ranunculaceae</taxon>
        <taxon>Thalictroideae</taxon>
        <taxon>Thalictrum</taxon>
    </lineage>
</organism>
<keyword evidence="3" id="KW-1185">Reference proteome</keyword>
<evidence type="ECO:0000313" key="3">
    <source>
        <dbReference type="Proteomes" id="UP000554482"/>
    </source>
</evidence>
<dbReference type="EMBL" id="JABWDY010044361">
    <property type="protein sequence ID" value="KAF5175190.1"/>
    <property type="molecule type" value="Genomic_DNA"/>
</dbReference>
<feature type="region of interest" description="Disordered" evidence="1">
    <location>
        <begin position="1"/>
        <end position="37"/>
    </location>
</feature>
<dbReference type="OrthoDB" id="10585024at2759"/>
<dbReference type="Proteomes" id="UP000554482">
    <property type="component" value="Unassembled WGS sequence"/>
</dbReference>
<evidence type="ECO:0000313" key="2">
    <source>
        <dbReference type="EMBL" id="KAF5175190.1"/>
    </source>
</evidence>
<accession>A0A7J6USD4</accession>
<proteinExistence type="predicted"/>
<protein>
    <submittedName>
        <fullName evidence="2">Uncharacterized protein</fullName>
    </submittedName>
</protein>
<name>A0A7J6USD4_THATH</name>
<sequence>MSDEEVMEETIQHDHVDVEEDVDHSTSTSSSSSSSSTSLLQLNLLLLLWAASSSYEEIMDSSYEDNSVINNEEIKKSALTNKPVRQKRESVRFQELVQRRPKVQTRIIKDIRHSRKM</sequence>
<reference evidence="2 3" key="1">
    <citation type="submission" date="2020-06" db="EMBL/GenBank/DDBJ databases">
        <title>Transcriptomic and genomic resources for Thalictrum thalictroides and T. hernandezii: Facilitating candidate gene discovery in an emerging model plant lineage.</title>
        <authorList>
            <person name="Arias T."/>
            <person name="Riano-Pachon D.M."/>
            <person name="Di Stilio V.S."/>
        </authorList>
    </citation>
    <scope>NUCLEOTIDE SEQUENCE [LARGE SCALE GENOMIC DNA]</scope>
    <source>
        <strain evidence="3">cv. WT478/WT964</strain>
        <tissue evidence="2">Leaves</tissue>
    </source>
</reference>
<gene>
    <name evidence="2" type="ORF">FRX31_035224</name>
</gene>
<comment type="caution">
    <text evidence="2">The sequence shown here is derived from an EMBL/GenBank/DDBJ whole genome shotgun (WGS) entry which is preliminary data.</text>
</comment>
<evidence type="ECO:0000256" key="1">
    <source>
        <dbReference type="SAM" id="MobiDB-lite"/>
    </source>
</evidence>
<dbReference type="AlphaFoldDB" id="A0A7J6USD4"/>
<feature type="compositionally biased region" description="Low complexity" evidence="1">
    <location>
        <begin position="25"/>
        <end position="37"/>
    </location>
</feature>